<comment type="caution">
    <text evidence="12">The sequence shown here is derived from an EMBL/GenBank/DDBJ whole genome shotgun (WGS) entry which is preliminary data.</text>
</comment>
<keyword evidence="9" id="KW-0472">Membrane</keyword>
<evidence type="ECO:0000256" key="6">
    <source>
        <dbReference type="ARBA" id="ARBA00042165"/>
    </source>
</evidence>
<feature type="region of interest" description="Disordered" evidence="8">
    <location>
        <begin position="116"/>
        <end position="135"/>
    </location>
</feature>
<dbReference type="Pfam" id="PF00326">
    <property type="entry name" value="Peptidase_S9"/>
    <property type="match status" value="1"/>
</dbReference>
<feature type="region of interest" description="Disordered" evidence="8">
    <location>
        <begin position="885"/>
        <end position="910"/>
    </location>
</feature>
<comment type="similarity">
    <text evidence="1">Belongs to the peptidase S9A family.</text>
</comment>
<gene>
    <name evidence="12" type="ORF">WJX81_008194</name>
</gene>
<dbReference type="Pfam" id="PF02897">
    <property type="entry name" value="Peptidase_S9_N"/>
    <property type="match status" value="1"/>
</dbReference>
<sequence>MRNPTQKDAGMNWSKVILPSTHVYKYCILCCQVVLASARRLSEPEPTGNVCYPARDMAAENAFTDAVMAGSAALEGDLYAEILARLPASDRSAPQRQGDFFYYTYRRPGGSYRVHSRRRLAPGSGPPSEAEAMDEAQAEEVLLDEDAEAAGHDFWDLGALEVTQDGAWLAFTADTKGDEAYTVYVQNAATGARTVVTLPATAAAASLTWAADNATLFFLTREDETLRTHRLWRYTLGLSPRLATVVYEENNTRFSIDVGVTRSQRFLLLTTSSETTAAVRYLPASDPQGEWQDLGVRAEGRLMGPVEDWRGWWLAVVRDRPTGKLNGELQALPILYHGNPQVLLEHRHNVDLDGLTVTQGHLTVLERRNGLVHAAGPPAAAGGSGVAEEEAYSLDLGHQGPWASDVVRLVYSSLVTPTTTYDVNVRTGAKVLKKREQAGNFTRALFRSSRIWAPAEPGTGDVKIPIALAYKRDAVRLDGTDPLLLSVYGAYGSSYDAEWDAAIISMLDRGFIYAVAAVRGGGELGQYWYEDGRAMAKNHTFADTIAAAQHLISEGYTSASRLCIWGRSAGGLTVGATVNMRPDLFRAAILDVPFVDVFTDMSDPNLPLTTVEYEEWGDPVHNETQAAYILAYSPLDNVRPQAYPHMLASGGLHDTRVPYWAPAKWVAVTRMSATNAPLVLLKTNMGTGHFGPSGFARDDRETALRYAWLLRLECERSAAALLSLGGLAVVMGTSDELVIKFADGQSEDLVLHTGECGMLELVEKIREAKGWPASRHLRLVAAGRELWDDDRIVPEACAVLHCVASDRAPPQGRRRPRRDEQPAADWVDSLDPGTCLMWIFGSLLSLFWLMFAFYGDLFDRASIIMLSTMTVAFVAPWTASGGPQGGAIRAMSSHRGRPHSFSRGSSPDLE</sequence>
<evidence type="ECO:0000256" key="7">
    <source>
        <dbReference type="ARBA" id="ARBA00045448"/>
    </source>
</evidence>
<dbReference type="GO" id="GO:0006508">
    <property type="term" value="P:proteolysis"/>
    <property type="evidence" value="ECO:0007669"/>
    <property type="project" value="UniProtKB-KW"/>
</dbReference>
<dbReference type="InterPro" id="IPR002470">
    <property type="entry name" value="Peptidase_S9A"/>
</dbReference>
<feature type="transmembrane region" description="Helical" evidence="9">
    <location>
        <begin position="836"/>
        <end position="854"/>
    </location>
</feature>
<evidence type="ECO:0000256" key="9">
    <source>
        <dbReference type="SAM" id="Phobius"/>
    </source>
</evidence>
<dbReference type="AlphaFoldDB" id="A0AAW1QL49"/>
<dbReference type="SUPFAM" id="SSF53474">
    <property type="entry name" value="alpha/beta-Hydrolases"/>
    <property type="match status" value="1"/>
</dbReference>
<dbReference type="InterPro" id="IPR051543">
    <property type="entry name" value="Serine_Peptidase_S9A"/>
</dbReference>
<feature type="domain" description="Peptidase S9A N-terminal" evidence="11">
    <location>
        <begin position="58"/>
        <end position="434"/>
    </location>
</feature>
<keyword evidence="4" id="KW-0720">Serine protease</keyword>
<evidence type="ECO:0000259" key="11">
    <source>
        <dbReference type="Pfam" id="PF02897"/>
    </source>
</evidence>
<proteinExistence type="inferred from homology"/>
<evidence type="ECO:0000256" key="4">
    <source>
        <dbReference type="ARBA" id="ARBA00022825"/>
    </source>
</evidence>
<keyword evidence="2" id="KW-0645">Protease</keyword>
<evidence type="ECO:0000256" key="8">
    <source>
        <dbReference type="SAM" id="MobiDB-lite"/>
    </source>
</evidence>
<keyword evidence="9" id="KW-0812">Transmembrane</keyword>
<dbReference type="PRINTS" id="PR00862">
    <property type="entry name" value="PROLIGOPTASE"/>
</dbReference>
<feature type="domain" description="Peptidase S9 prolyl oligopeptidase catalytic" evidence="10">
    <location>
        <begin position="504"/>
        <end position="711"/>
    </location>
</feature>
<dbReference type="GO" id="GO:0004252">
    <property type="term" value="F:serine-type endopeptidase activity"/>
    <property type="evidence" value="ECO:0007669"/>
    <property type="project" value="InterPro"/>
</dbReference>
<dbReference type="SUPFAM" id="SSF50993">
    <property type="entry name" value="Peptidase/esterase 'gauge' domain"/>
    <property type="match status" value="1"/>
</dbReference>
<comment type="function">
    <text evidence="7">Serine peptidase whose precise substrate specificity remains unclear. Does not cleave peptides after a arginine or lysine residue. Regulates trans-Golgi network morphology and sorting by regulating the membrane binding of the AP-1 complex. May play a role in the regulation of synaptic vesicle exocytosis.</text>
</comment>
<organism evidence="12 13">
    <name type="scientific">Elliptochloris bilobata</name>
    <dbReference type="NCBI Taxonomy" id="381761"/>
    <lineage>
        <taxon>Eukaryota</taxon>
        <taxon>Viridiplantae</taxon>
        <taxon>Chlorophyta</taxon>
        <taxon>core chlorophytes</taxon>
        <taxon>Trebouxiophyceae</taxon>
        <taxon>Trebouxiophyceae incertae sedis</taxon>
        <taxon>Elliptochloris clade</taxon>
        <taxon>Elliptochloris</taxon>
    </lineage>
</organism>
<dbReference type="PANTHER" id="PTHR11757">
    <property type="entry name" value="PROTEASE FAMILY S9A OLIGOPEPTIDASE"/>
    <property type="match status" value="1"/>
</dbReference>
<keyword evidence="13" id="KW-1185">Reference proteome</keyword>
<evidence type="ECO:0000256" key="1">
    <source>
        <dbReference type="ARBA" id="ARBA00005228"/>
    </source>
</evidence>
<accession>A0AAW1QL49</accession>
<dbReference type="Proteomes" id="UP001445335">
    <property type="component" value="Unassembled WGS sequence"/>
</dbReference>
<keyword evidence="9" id="KW-1133">Transmembrane helix</keyword>
<evidence type="ECO:0000313" key="13">
    <source>
        <dbReference type="Proteomes" id="UP001445335"/>
    </source>
</evidence>
<dbReference type="EMBL" id="JALJOU010000091">
    <property type="protein sequence ID" value="KAK9822184.1"/>
    <property type="molecule type" value="Genomic_DNA"/>
</dbReference>
<dbReference type="Gene3D" id="3.40.50.1820">
    <property type="entry name" value="alpha/beta hydrolase"/>
    <property type="match status" value="1"/>
</dbReference>
<reference evidence="12 13" key="1">
    <citation type="journal article" date="2024" name="Nat. Commun.">
        <title>Phylogenomics reveals the evolutionary origins of lichenization in chlorophyte algae.</title>
        <authorList>
            <person name="Puginier C."/>
            <person name="Libourel C."/>
            <person name="Otte J."/>
            <person name="Skaloud P."/>
            <person name="Haon M."/>
            <person name="Grisel S."/>
            <person name="Petersen M."/>
            <person name="Berrin J.G."/>
            <person name="Delaux P.M."/>
            <person name="Dal Grande F."/>
            <person name="Keller J."/>
        </authorList>
    </citation>
    <scope>NUCLEOTIDE SEQUENCE [LARGE SCALE GENOMIC DNA]</scope>
    <source>
        <strain evidence="12 13">SAG 245.80</strain>
    </source>
</reference>
<evidence type="ECO:0000256" key="3">
    <source>
        <dbReference type="ARBA" id="ARBA00022801"/>
    </source>
</evidence>
<evidence type="ECO:0000259" key="10">
    <source>
        <dbReference type="Pfam" id="PF00326"/>
    </source>
</evidence>
<evidence type="ECO:0000256" key="5">
    <source>
        <dbReference type="ARBA" id="ARBA00039290"/>
    </source>
</evidence>
<evidence type="ECO:0000256" key="2">
    <source>
        <dbReference type="ARBA" id="ARBA00022670"/>
    </source>
</evidence>
<name>A0AAW1QL49_9CHLO</name>
<dbReference type="InterPro" id="IPR023302">
    <property type="entry name" value="Pept_S9A_N"/>
</dbReference>
<dbReference type="PANTHER" id="PTHR11757:SF19">
    <property type="entry name" value="PROLYL ENDOPEPTIDASE-LIKE"/>
    <property type="match status" value="1"/>
</dbReference>
<dbReference type="Gene3D" id="2.130.10.120">
    <property type="entry name" value="Prolyl oligopeptidase, N-terminal domain"/>
    <property type="match status" value="1"/>
</dbReference>
<dbReference type="InterPro" id="IPR029058">
    <property type="entry name" value="AB_hydrolase_fold"/>
</dbReference>
<keyword evidence="3" id="KW-0378">Hydrolase</keyword>
<evidence type="ECO:0000313" key="12">
    <source>
        <dbReference type="EMBL" id="KAK9822184.1"/>
    </source>
</evidence>
<dbReference type="InterPro" id="IPR001375">
    <property type="entry name" value="Peptidase_S9_cat"/>
</dbReference>
<protein>
    <recommendedName>
        <fullName evidence="5">Prolyl endopeptidase-like</fullName>
    </recommendedName>
    <alternativeName>
        <fullName evidence="6">Prolylendopeptidase-like</fullName>
    </alternativeName>
</protein>